<accession>D3AZZ7</accession>
<evidence type="ECO:0000313" key="2">
    <source>
        <dbReference type="Proteomes" id="UP000001396"/>
    </source>
</evidence>
<organism evidence="1 2">
    <name type="scientific">Heterostelium pallidum (strain ATCC 26659 / Pp 5 / PN500)</name>
    <name type="common">Cellular slime mold</name>
    <name type="synonym">Polysphondylium pallidum</name>
    <dbReference type="NCBI Taxonomy" id="670386"/>
    <lineage>
        <taxon>Eukaryota</taxon>
        <taxon>Amoebozoa</taxon>
        <taxon>Evosea</taxon>
        <taxon>Eumycetozoa</taxon>
        <taxon>Dictyostelia</taxon>
        <taxon>Acytosteliales</taxon>
        <taxon>Acytosteliaceae</taxon>
        <taxon>Heterostelium</taxon>
    </lineage>
</organism>
<proteinExistence type="predicted"/>
<dbReference type="AlphaFoldDB" id="D3AZZ7"/>
<evidence type="ECO:0000313" key="1">
    <source>
        <dbReference type="EMBL" id="EFA84621.1"/>
    </source>
</evidence>
<protein>
    <submittedName>
        <fullName evidence="1">Uncharacterized protein</fullName>
    </submittedName>
</protein>
<dbReference type="InParanoid" id="D3AZZ7"/>
<dbReference type="GeneID" id="31357140"/>
<name>D3AZZ7_HETP5</name>
<dbReference type="EMBL" id="ADBJ01000008">
    <property type="protein sequence ID" value="EFA84621.1"/>
    <property type="molecule type" value="Genomic_DNA"/>
</dbReference>
<sequence length="516" mass="60996">MDQERLYRNFQLILKNKQLFKYIIKVGRPLHSTNLLYDQIVNRNWMLEHGYLSLLWYKINRDDHSRFFDIDSTGTTIIEHGDNQLFDTYFDSISRDRLFPPSLKNYFLEHAIKYNNHIAKRIIDHHLELDVDKFINRALALVNPEIALYILEKFRKRPVYFRECYGSSEHDQHLLKVEFHKHFSCNRYLQFISFLEEHELIAKAESTCLCTLLLLAGDQSITKRHLDAYPKLLISSFILQALNYIKMTLLQETSQSLTESLESIQFALGIFDSGAYSKTLLRMAEEKVNSFTKISRDDRIRIILFDLYCGLADAYTTYNESYFVFRDIVSLIKIVIAIDDNEDPDPEVKFRSVFHMERYRLFNEFYYNQLRPIQNSDLEMVQFFLENITNRSDLRDNCHSILLTSIIEALTPIIEYIFKKYYDLFAEIQLEVVIKDSGRLDIGYYAYLLDISQIDIATKTIIEQIYLMSHSFEIIKCLMNPKTNLKIIRALSTLFPGQEIKMNNVISTMLLIPMKL</sequence>
<reference evidence="1 2" key="1">
    <citation type="journal article" date="2011" name="Genome Res.">
        <title>Phylogeny-wide analysis of social amoeba genomes highlights ancient origins for complex intercellular communication.</title>
        <authorList>
            <person name="Heidel A.J."/>
            <person name="Lawal H.M."/>
            <person name="Felder M."/>
            <person name="Schilde C."/>
            <person name="Helps N.R."/>
            <person name="Tunggal B."/>
            <person name="Rivero F."/>
            <person name="John U."/>
            <person name="Schleicher M."/>
            <person name="Eichinger L."/>
            <person name="Platzer M."/>
            <person name="Noegel A.A."/>
            <person name="Schaap P."/>
            <person name="Gloeckner G."/>
        </authorList>
    </citation>
    <scope>NUCLEOTIDE SEQUENCE [LARGE SCALE GENOMIC DNA]</scope>
    <source>
        <strain evidence="2">ATCC 26659 / Pp 5 / PN500</strain>
    </source>
</reference>
<dbReference type="Proteomes" id="UP000001396">
    <property type="component" value="Unassembled WGS sequence"/>
</dbReference>
<comment type="caution">
    <text evidence="1">The sequence shown here is derived from an EMBL/GenBank/DDBJ whole genome shotgun (WGS) entry which is preliminary data.</text>
</comment>
<gene>
    <name evidence="1" type="ORF">PPL_01611</name>
</gene>
<keyword evidence="2" id="KW-1185">Reference proteome</keyword>
<dbReference type="RefSeq" id="XP_020436734.1">
    <property type="nucleotide sequence ID" value="XM_020572617.1"/>
</dbReference>